<evidence type="ECO:0000313" key="6">
    <source>
        <dbReference type="EMBL" id="MFB9463465.1"/>
    </source>
</evidence>
<dbReference type="InterPro" id="IPR039422">
    <property type="entry name" value="MarR/SlyA-like"/>
</dbReference>
<proteinExistence type="predicted"/>
<protein>
    <submittedName>
        <fullName evidence="6">MarR family winged helix-turn-helix transcriptional regulator</fullName>
    </submittedName>
</protein>
<dbReference type="Gene3D" id="1.10.10.10">
    <property type="entry name" value="Winged helix-like DNA-binding domain superfamily/Winged helix DNA-binding domain"/>
    <property type="match status" value="1"/>
</dbReference>
<dbReference type="InterPro" id="IPR000835">
    <property type="entry name" value="HTH_MarR-typ"/>
</dbReference>
<gene>
    <name evidence="6" type="ORF">ACFF45_12290</name>
</gene>
<evidence type="ECO:0000256" key="2">
    <source>
        <dbReference type="ARBA" id="ARBA00023125"/>
    </source>
</evidence>
<sequence length="168" mass="18682">MNEFELSEQLLGCVTRIRRVLDGRLRKYGLSVSRKRVLAFLARGPVRQGALAAAFEVAPRTITELVDGLERDGLVERHNDPKDRRARLVYITAAGRRADEQAMAARAETLGEIFADLAEEEREALSRMLTAVDRRVARMSAQDKEEPAAAGHAAVPLDAPFTVSDERR</sequence>
<keyword evidence="2" id="KW-0238">DNA-binding</keyword>
<keyword evidence="1" id="KW-0805">Transcription regulation</keyword>
<feature type="domain" description="HTH marR-type" evidence="5">
    <location>
        <begin position="3"/>
        <end position="134"/>
    </location>
</feature>
<dbReference type="SMART" id="SM00347">
    <property type="entry name" value="HTH_MARR"/>
    <property type="match status" value="1"/>
</dbReference>
<organism evidence="6 7">
    <name type="scientific">Streptomyces cinereospinus</name>
    <dbReference type="NCBI Taxonomy" id="285561"/>
    <lineage>
        <taxon>Bacteria</taxon>
        <taxon>Bacillati</taxon>
        <taxon>Actinomycetota</taxon>
        <taxon>Actinomycetes</taxon>
        <taxon>Kitasatosporales</taxon>
        <taxon>Streptomycetaceae</taxon>
        <taxon>Streptomyces</taxon>
    </lineage>
</organism>
<evidence type="ECO:0000259" key="5">
    <source>
        <dbReference type="PROSITE" id="PS50995"/>
    </source>
</evidence>
<evidence type="ECO:0000256" key="1">
    <source>
        <dbReference type="ARBA" id="ARBA00023015"/>
    </source>
</evidence>
<dbReference type="PROSITE" id="PS01117">
    <property type="entry name" value="HTH_MARR_1"/>
    <property type="match status" value="1"/>
</dbReference>
<accession>A0ABV5MZL2</accession>
<dbReference type="PANTHER" id="PTHR33164">
    <property type="entry name" value="TRANSCRIPTIONAL REGULATOR, MARR FAMILY"/>
    <property type="match status" value="1"/>
</dbReference>
<feature type="region of interest" description="Disordered" evidence="4">
    <location>
        <begin position="140"/>
        <end position="168"/>
    </location>
</feature>
<keyword evidence="3" id="KW-0804">Transcription</keyword>
<name>A0ABV5MZL2_9ACTN</name>
<dbReference type="Pfam" id="PF12802">
    <property type="entry name" value="MarR_2"/>
    <property type="match status" value="1"/>
</dbReference>
<dbReference type="InterPro" id="IPR036390">
    <property type="entry name" value="WH_DNA-bd_sf"/>
</dbReference>
<evidence type="ECO:0000313" key="7">
    <source>
        <dbReference type="Proteomes" id="UP001589709"/>
    </source>
</evidence>
<reference evidence="6 7" key="1">
    <citation type="submission" date="2024-09" db="EMBL/GenBank/DDBJ databases">
        <authorList>
            <person name="Sun Q."/>
            <person name="Mori K."/>
        </authorList>
    </citation>
    <scope>NUCLEOTIDE SEQUENCE [LARGE SCALE GENOMIC DNA]</scope>
    <source>
        <strain evidence="6 7">JCM 6917</strain>
    </source>
</reference>
<dbReference type="SUPFAM" id="SSF46785">
    <property type="entry name" value="Winged helix' DNA-binding domain"/>
    <property type="match status" value="1"/>
</dbReference>
<dbReference type="InterPro" id="IPR036388">
    <property type="entry name" value="WH-like_DNA-bd_sf"/>
</dbReference>
<dbReference type="Proteomes" id="UP001589709">
    <property type="component" value="Unassembled WGS sequence"/>
</dbReference>
<dbReference type="InterPro" id="IPR023187">
    <property type="entry name" value="Tscrpt_reg_MarR-type_CS"/>
</dbReference>
<comment type="caution">
    <text evidence="6">The sequence shown here is derived from an EMBL/GenBank/DDBJ whole genome shotgun (WGS) entry which is preliminary data.</text>
</comment>
<evidence type="ECO:0000256" key="3">
    <source>
        <dbReference type="ARBA" id="ARBA00023163"/>
    </source>
</evidence>
<dbReference type="RefSeq" id="WP_381345639.1">
    <property type="nucleotide sequence ID" value="NZ_JBHMCY010000018.1"/>
</dbReference>
<dbReference type="PANTHER" id="PTHR33164:SF43">
    <property type="entry name" value="HTH-TYPE TRANSCRIPTIONAL REPRESSOR YETL"/>
    <property type="match status" value="1"/>
</dbReference>
<dbReference type="EMBL" id="JBHMCY010000018">
    <property type="protein sequence ID" value="MFB9463465.1"/>
    <property type="molecule type" value="Genomic_DNA"/>
</dbReference>
<keyword evidence="7" id="KW-1185">Reference proteome</keyword>
<evidence type="ECO:0000256" key="4">
    <source>
        <dbReference type="SAM" id="MobiDB-lite"/>
    </source>
</evidence>
<dbReference type="PROSITE" id="PS50995">
    <property type="entry name" value="HTH_MARR_2"/>
    <property type="match status" value="1"/>
</dbReference>